<gene>
    <name evidence="1" type="ORF">F0U83_14150</name>
</gene>
<dbReference type="Pfam" id="PF06945">
    <property type="entry name" value="DUF1289"/>
    <property type="match status" value="1"/>
</dbReference>
<dbReference type="KEGG" id="ncu:F0U83_14150"/>
<protein>
    <submittedName>
        <fullName evidence="1">DUF1289 domain-containing protein</fullName>
    </submittedName>
</protein>
<dbReference type="RefSeq" id="WP_138987884.1">
    <property type="nucleotide sequence ID" value="NZ_CP043869.1"/>
</dbReference>
<evidence type="ECO:0000313" key="1">
    <source>
        <dbReference type="EMBL" id="QEQ97769.1"/>
    </source>
</evidence>
<sequence>MYEPESPCIRHCCLNQEDTCIGCFRTLQEIKAWSAATPEEKQSILERAHNRKLNAVRTSNTK</sequence>
<accession>A0A5P1RDP2</accession>
<dbReference type="PANTHER" id="PTHR35175:SF2">
    <property type="entry name" value="DUF1289 DOMAIN-CONTAINING PROTEIN"/>
    <property type="match status" value="1"/>
</dbReference>
<dbReference type="OrthoDB" id="8911262at2"/>
<evidence type="ECO:0000313" key="2">
    <source>
        <dbReference type="Proteomes" id="UP000324760"/>
    </source>
</evidence>
<name>A0A5P1RDP2_9GAMM</name>
<dbReference type="Proteomes" id="UP000324760">
    <property type="component" value="Chromosome"/>
</dbReference>
<dbReference type="EMBL" id="CP043869">
    <property type="protein sequence ID" value="QEQ97769.1"/>
    <property type="molecule type" value="Genomic_DNA"/>
</dbReference>
<dbReference type="InterPro" id="IPR010710">
    <property type="entry name" value="DUF1289"/>
</dbReference>
<keyword evidence="2" id="KW-1185">Reference proteome</keyword>
<dbReference type="AlphaFoldDB" id="A0A5P1RDP2"/>
<organism evidence="1 2">
    <name type="scientific">Neptunomonas concharum</name>
    <dbReference type="NCBI Taxonomy" id="1031538"/>
    <lineage>
        <taxon>Bacteria</taxon>
        <taxon>Pseudomonadati</taxon>
        <taxon>Pseudomonadota</taxon>
        <taxon>Gammaproteobacteria</taxon>
        <taxon>Oceanospirillales</taxon>
        <taxon>Oceanospirillaceae</taxon>
        <taxon>Neptunomonas</taxon>
    </lineage>
</organism>
<proteinExistence type="predicted"/>
<reference evidence="1 2" key="1">
    <citation type="journal article" date="2019" name="Biochem. Eng. J.">
        <title>Metabolic engineering of the marine bacteria Neptunomonas concharum for the production of acetoin and meso-2,3-butanediol from acetate.</title>
        <authorList>
            <person name="Li W."/>
            <person name="Pu N."/>
            <person name="Liu C.-X."/>
            <person name="Yuan Q.-P."/>
            <person name="Li Z.-J."/>
        </authorList>
    </citation>
    <scope>NUCLEOTIDE SEQUENCE [LARGE SCALE GENOMIC DNA]</scope>
    <source>
        <strain evidence="1 2">JCM17730</strain>
    </source>
</reference>
<dbReference type="PANTHER" id="PTHR35175">
    <property type="entry name" value="DUF1289 DOMAIN-CONTAINING PROTEIN"/>
    <property type="match status" value="1"/>
</dbReference>